<evidence type="ECO:0000256" key="1">
    <source>
        <dbReference type="SAM" id="Phobius"/>
    </source>
</evidence>
<keyword evidence="3" id="KW-0614">Plasmid</keyword>
<dbReference type="AlphaFoldDB" id="A0A6P1YUL2"/>
<feature type="transmembrane region" description="Helical" evidence="1">
    <location>
        <begin position="21"/>
        <end position="44"/>
    </location>
</feature>
<keyword evidence="1" id="KW-1133">Transmembrane helix</keyword>
<organism evidence="3 4">
    <name type="scientific">Ancylobacter pratisalsi</name>
    <dbReference type="NCBI Taxonomy" id="1745854"/>
    <lineage>
        <taxon>Bacteria</taxon>
        <taxon>Pseudomonadati</taxon>
        <taxon>Pseudomonadota</taxon>
        <taxon>Alphaproteobacteria</taxon>
        <taxon>Hyphomicrobiales</taxon>
        <taxon>Xanthobacteraceae</taxon>
        <taxon>Ancylobacter</taxon>
    </lineage>
</organism>
<dbReference type="EMBL" id="CP048631">
    <property type="protein sequence ID" value="QIB36570.1"/>
    <property type="molecule type" value="Genomic_DNA"/>
</dbReference>
<evidence type="ECO:0000259" key="2">
    <source>
        <dbReference type="Pfam" id="PF07811"/>
    </source>
</evidence>
<sequence>MAMQAVARLKREESGSMLVEFGLLFIPLVVVIVGILEIGLVLLAQQVLQSNTSNAVRVIERGEALGLSAEDARSLARQAICSGTLVLVGEAACNASLKLDVRIIDGSPVPSMFDDEGAVDDDAFAAGNGVAGNSMLVRAVLELPSLTGFLPDLITGPGGQRIVTAQAVFRIDPYAPSL</sequence>
<feature type="domain" description="TadE-like" evidence="2">
    <location>
        <begin position="15"/>
        <end position="57"/>
    </location>
</feature>
<gene>
    <name evidence="3" type="ORF">G3A50_22050</name>
</gene>
<geneLocation type="plasmid" evidence="4">
    <name>plgm</name>
</geneLocation>
<proteinExistence type="predicted"/>
<name>A0A6P1YUL2_9HYPH</name>
<keyword evidence="1" id="KW-0472">Membrane</keyword>
<keyword evidence="4" id="KW-1185">Reference proteome</keyword>
<dbReference type="Pfam" id="PF07811">
    <property type="entry name" value="TadE"/>
    <property type="match status" value="1"/>
</dbReference>
<evidence type="ECO:0000313" key="3">
    <source>
        <dbReference type="EMBL" id="QIB36570.1"/>
    </source>
</evidence>
<dbReference type="KEGG" id="apra:G3A50_22050"/>
<dbReference type="Proteomes" id="UP000464751">
    <property type="component" value="Plasmid pLGM"/>
</dbReference>
<reference evidence="3 4" key="1">
    <citation type="submission" date="2020-02" db="EMBL/GenBank/DDBJ databases">
        <authorList>
            <person name="Li G."/>
        </authorList>
    </citation>
    <scope>NUCLEOTIDE SEQUENCE [LARGE SCALE GENOMIC DNA]</scope>
    <source>
        <strain evidence="3 4">DSM 102029</strain>
        <plasmid evidence="4">plgm</plasmid>
    </source>
</reference>
<evidence type="ECO:0000313" key="4">
    <source>
        <dbReference type="Proteomes" id="UP000464751"/>
    </source>
</evidence>
<keyword evidence="1" id="KW-0812">Transmembrane</keyword>
<protein>
    <submittedName>
        <fullName evidence="3">Pilus assembly protein</fullName>
    </submittedName>
</protein>
<accession>A0A6P1YUL2</accession>
<dbReference type="InterPro" id="IPR012495">
    <property type="entry name" value="TadE-like_dom"/>
</dbReference>